<gene>
    <name evidence="1" type="ORF">ECRASSUSDP1_LOCUS3737</name>
</gene>
<dbReference type="Proteomes" id="UP001295684">
    <property type="component" value="Unassembled WGS sequence"/>
</dbReference>
<proteinExistence type="predicted"/>
<reference evidence="1" key="1">
    <citation type="submission" date="2023-07" db="EMBL/GenBank/DDBJ databases">
        <authorList>
            <consortium name="AG Swart"/>
            <person name="Singh M."/>
            <person name="Singh A."/>
            <person name="Seah K."/>
            <person name="Emmerich C."/>
        </authorList>
    </citation>
    <scope>NUCLEOTIDE SEQUENCE</scope>
    <source>
        <strain evidence="1">DP1</strain>
    </source>
</reference>
<evidence type="ECO:0000313" key="2">
    <source>
        <dbReference type="Proteomes" id="UP001295684"/>
    </source>
</evidence>
<protein>
    <submittedName>
        <fullName evidence="1">Uncharacterized protein</fullName>
    </submittedName>
</protein>
<name>A0AAD1X6C1_EUPCR</name>
<dbReference type="AlphaFoldDB" id="A0AAD1X6C1"/>
<organism evidence="1 2">
    <name type="scientific">Euplotes crassus</name>
    <dbReference type="NCBI Taxonomy" id="5936"/>
    <lineage>
        <taxon>Eukaryota</taxon>
        <taxon>Sar</taxon>
        <taxon>Alveolata</taxon>
        <taxon>Ciliophora</taxon>
        <taxon>Intramacronucleata</taxon>
        <taxon>Spirotrichea</taxon>
        <taxon>Hypotrichia</taxon>
        <taxon>Euplotida</taxon>
        <taxon>Euplotidae</taxon>
        <taxon>Moneuplotes</taxon>
    </lineage>
</organism>
<comment type="caution">
    <text evidence="1">The sequence shown here is derived from an EMBL/GenBank/DDBJ whole genome shotgun (WGS) entry which is preliminary data.</text>
</comment>
<evidence type="ECO:0000313" key="1">
    <source>
        <dbReference type="EMBL" id="CAI2362414.1"/>
    </source>
</evidence>
<accession>A0AAD1X6C1</accession>
<dbReference type="EMBL" id="CAMPGE010003577">
    <property type="protein sequence ID" value="CAI2362414.1"/>
    <property type="molecule type" value="Genomic_DNA"/>
</dbReference>
<keyword evidence="2" id="KW-1185">Reference proteome</keyword>
<sequence length="65" mass="7296">MESILIYTLSLDSSNKVLLSILITLLLSQIFGASISYFEGISEQKLSAYLFSLKEDWVAHLLISQ</sequence>